<accession>A0A822Z7G4</accession>
<sequence length="60" mass="6897">MSHSQVVLNALAMKLRDDLESLKKIGNHRGLRHYRGLRVCNQHSKIAGYREKIVGVSKKR</sequence>
<dbReference type="Pfam" id="PF00416">
    <property type="entry name" value="Ribosomal_S13"/>
    <property type="match status" value="1"/>
</dbReference>
<keyword evidence="3" id="KW-0687">Ribonucleoprotein</keyword>
<name>A0A822Z7G4_NELNU</name>
<dbReference type="InterPro" id="IPR010979">
    <property type="entry name" value="Ribosomal_uS13-like_H2TH"/>
</dbReference>
<dbReference type="GO" id="GO:0005840">
    <property type="term" value="C:ribosome"/>
    <property type="evidence" value="ECO:0007669"/>
    <property type="project" value="UniProtKB-KW"/>
</dbReference>
<dbReference type="InterPro" id="IPR027437">
    <property type="entry name" value="Rbsml_uS13_C"/>
</dbReference>
<dbReference type="PROSITE" id="PS50159">
    <property type="entry name" value="RIBOSOMAL_S13_2"/>
    <property type="match status" value="1"/>
</dbReference>
<evidence type="ECO:0000313" key="5">
    <source>
        <dbReference type="Proteomes" id="UP000607653"/>
    </source>
</evidence>
<dbReference type="SUPFAM" id="SSF46946">
    <property type="entry name" value="S13-like H2TH domain"/>
    <property type="match status" value="1"/>
</dbReference>
<dbReference type="GO" id="GO:1990904">
    <property type="term" value="C:ribonucleoprotein complex"/>
    <property type="evidence" value="ECO:0007669"/>
    <property type="project" value="UniProtKB-KW"/>
</dbReference>
<proteinExistence type="inferred from homology"/>
<evidence type="ECO:0000256" key="1">
    <source>
        <dbReference type="ARBA" id="ARBA00008080"/>
    </source>
</evidence>
<organism evidence="4 5">
    <name type="scientific">Nelumbo nucifera</name>
    <name type="common">Sacred lotus</name>
    <dbReference type="NCBI Taxonomy" id="4432"/>
    <lineage>
        <taxon>Eukaryota</taxon>
        <taxon>Viridiplantae</taxon>
        <taxon>Streptophyta</taxon>
        <taxon>Embryophyta</taxon>
        <taxon>Tracheophyta</taxon>
        <taxon>Spermatophyta</taxon>
        <taxon>Magnoliopsida</taxon>
        <taxon>Proteales</taxon>
        <taxon>Nelumbonaceae</taxon>
        <taxon>Nelumbo</taxon>
    </lineage>
</organism>
<reference evidence="4 5" key="1">
    <citation type="journal article" date="2020" name="Mol. Biol. Evol.">
        <title>Distinct Expression and Methylation Patterns for Genes with Different Fates following a Single Whole-Genome Duplication in Flowering Plants.</title>
        <authorList>
            <person name="Shi T."/>
            <person name="Rahmani R.S."/>
            <person name="Gugger P.F."/>
            <person name="Wang M."/>
            <person name="Li H."/>
            <person name="Zhang Y."/>
            <person name="Li Z."/>
            <person name="Wang Q."/>
            <person name="Van de Peer Y."/>
            <person name="Marchal K."/>
            <person name="Chen J."/>
        </authorList>
    </citation>
    <scope>NUCLEOTIDE SEQUENCE [LARGE SCALE GENOMIC DNA]</scope>
    <source>
        <tissue evidence="4">Leaf</tissue>
    </source>
</reference>
<evidence type="ECO:0000256" key="3">
    <source>
        <dbReference type="ARBA" id="ARBA00023274"/>
    </source>
</evidence>
<dbReference type="FunFam" id="4.10.910.10:FF:000002">
    <property type="entry name" value="40S ribosomal protein S18"/>
    <property type="match status" value="1"/>
</dbReference>
<dbReference type="GO" id="GO:0003723">
    <property type="term" value="F:RNA binding"/>
    <property type="evidence" value="ECO:0007669"/>
    <property type="project" value="InterPro"/>
</dbReference>
<protein>
    <submittedName>
        <fullName evidence="4">Uncharacterized protein</fullName>
    </submittedName>
</protein>
<comment type="similarity">
    <text evidence="1">Belongs to the universal ribosomal protein uS13 family.</text>
</comment>
<evidence type="ECO:0000313" key="4">
    <source>
        <dbReference type="EMBL" id="DAD38896.1"/>
    </source>
</evidence>
<gene>
    <name evidence="4" type="ORF">HUJ06_013218</name>
</gene>
<keyword evidence="2" id="KW-0689">Ribosomal protein</keyword>
<dbReference type="InterPro" id="IPR001892">
    <property type="entry name" value="Ribosomal_uS13"/>
</dbReference>
<dbReference type="Gene3D" id="4.10.910.10">
    <property type="entry name" value="30s ribosomal protein s13, domain 2"/>
    <property type="match status" value="1"/>
</dbReference>
<dbReference type="Proteomes" id="UP000607653">
    <property type="component" value="Unassembled WGS sequence"/>
</dbReference>
<dbReference type="GO" id="GO:0003735">
    <property type="term" value="F:structural constituent of ribosome"/>
    <property type="evidence" value="ECO:0007669"/>
    <property type="project" value="InterPro"/>
</dbReference>
<evidence type="ECO:0000256" key="2">
    <source>
        <dbReference type="ARBA" id="ARBA00022980"/>
    </source>
</evidence>
<dbReference type="AlphaFoldDB" id="A0A822Z7G4"/>
<dbReference type="GO" id="GO:0006412">
    <property type="term" value="P:translation"/>
    <property type="evidence" value="ECO:0007669"/>
    <property type="project" value="InterPro"/>
</dbReference>
<comment type="caution">
    <text evidence="4">The sequence shown here is derived from an EMBL/GenBank/DDBJ whole genome shotgun (WGS) entry which is preliminary data.</text>
</comment>
<keyword evidence="5" id="KW-1185">Reference proteome</keyword>
<dbReference type="EMBL" id="DUZY01000005">
    <property type="protein sequence ID" value="DAD38896.1"/>
    <property type="molecule type" value="Genomic_DNA"/>
</dbReference>